<dbReference type="AlphaFoldDB" id="A0A068TQF2"/>
<feature type="signal peptide" evidence="2">
    <location>
        <begin position="1"/>
        <end position="16"/>
    </location>
</feature>
<dbReference type="Pfam" id="PF00197">
    <property type="entry name" value="Kunitz_legume"/>
    <property type="match status" value="1"/>
</dbReference>
<evidence type="ECO:0000256" key="2">
    <source>
        <dbReference type="SAM" id="SignalP"/>
    </source>
</evidence>
<accession>A0A068TQF2</accession>
<dbReference type="OMA" id="IYSTYDC"/>
<evidence type="ECO:0000313" key="3">
    <source>
        <dbReference type="EMBL" id="CDO98555.1"/>
    </source>
</evidence>
<dbReference type="CDD" id="cd23375">
    <property type="entry name" value="beta-trefoil_STI_VvMLP-like"/>
    <property type="match status" value="1"/>
</dbReference>
<dbReference type="Gramene" id="CDO98555">
    <property type="protein sequence ID" value="CDO98555"/>
    <property type="gene ID" value="GSCOC_T00022692001"/>
</dbReference>
<dbReference type="STRING" id="49390.A0A068TQF2"/>
<dbReference type="SUPFAM" id="SSF50386">
    <property type="entry name" value="STI-like"/>
    <property type="match status" value="1"/>
</dbReference>
<dbReference type="PANTHER" id="PTHR33107">
    <property type="entry name" value="KUNITZ TRYPSIN INHIBITOR 2"/>
    <property type="match status" value="1"/>
</dbReference>
<evidence type="ECO:0000313" key="4">
    <source>
        <dbReference type="Proteomes" id="UP000295252"/>
    </source>
</evidence>
<protein>
    <submittedName>
        <fullName evidence="3">Uncharacterized protein</fullName>
    </submittedName>
</protein>
<dbReference type="InterPro" id="IPR011065">
    <property type="entry name" value="Kunitz_inhibitor_STI-like_sf"/>
</dbReference>
<dbReference type="PANTHER" id="PTHR33107:SF5">
    <property type="entry name" value="KUNITZ TRYPSIN INHIBITOR 5"/>
    <property type="match status" value="1"/>
</dbReference>
<keyword evidence="4" id="KW-1185">Reference proteome</keyword>
<dbReference type="PhylomeDB" id="A0A068TQF2"/>
<dbReference type="Proteomes" id="UP000295252">
    <property type="component" value="Chromosome VI"/>
</dbReference>
<keyword evidence="2" id="KW-0732">Signal</keyword>
<dbReference type="MEROPS" id="I03.030"/>
<dbReference type="GO" id="GO:0004866">
    <property type="term" value="F:endopeptidase inhibitor activity"/>
    <property type="evidence" value="ECO:0007669"/>
    <property type="project" value="InterPro"/>
</dbReference>
<proteinExistence type="inferred from homology"/>
<dbReference type="Gene3D" id="2.80.10.50">
    <property type="match status" value="1"/>
</dbReference>
<reference evidence="4" key="1">
    <citation type="journal article" date="2014" name="Science">
        <title>The coffee genome provides insight into the convergent evolution of caffeine biosynthesis.</title>
        <authorList>
            <person name="Denoeud F."/>
            <person name="Carretero-Paulet L."/>
            <person name="Dereeper A."/>
            <person name="Droc G."/>
            <person name="Guyot R."/>
            <person name="Pietrella M."/>
            <person name="Zheng C."/>
            <person name="Alberti A."/>
            <person name="Anthony F."/>
            <person name="Aprea G."/>
            <person name="Aury J.M."/>
            <person name="Bento P."/>
            <person name="Bernard M."/>
            <person name="Bocs S."/>
            <person name="Campa C."/>
            <person name="Cenci A."/>
            <person name="Combes M.C."/>
            <person name="Crouzillat D."/>
            <person name="Da Silva C."/>
            <person name="Daddiego L."/>
            <person name="De Bellis F."/>
            <person name="Dussert S."/>
            <person name="Garsmeur O."/>
            <person name="Gayraud T."/>
            <person name="Guignon V."/>
            <person name="Jahn K."/>
            <person name="Jamilloux V."/>
            <person name="Joet T."/>
            <person name="Labadie K."/>
            <person name="Lan T."/>
            <person name="Leclercq J."/>
            <person name="Lepelley M."/>
            <person name="Leroy T."/>
            <person name="Li L.T."/>
            <person name="Librado P."/>
            <person name="Lopez L."/>
            <person name="Munoz A."/>
            <person name="Noel B."/>
            <person name="Pallavicini A."/>
            <person name="Perrotta G."/>
            <person name="Poncet V."/>
            <person name="Pot D."/>
            <person name="Priyono X."/>
            <person name="Rigoreau M."/>
            <person name="Rouard M."/>
            <person name="Rozas J."/>
            <person name="Tranchant-Dubreuil C."/>
            <person name="VanBuren R."/>
            <person name="Zhang Q."/>
            <person name="Andrade A.C."/>
            <person name="Argout X."/>
            <person name="Bertrand B."/>
            <person name="de Kochko A."/>
            <person name="Graziosi G."/>
            <person name="Henry R.J."/>
            <person name="Jayarama X."/>
            <person name="Ming R."/>
            <person name="Nagai C."/>
            <person name="Rounsley S."/>
            <person name="Sankoff D."/>
            <person name="Giuliano G."/>
            <person name="Albert V.A."/>
            <person name="Wincker P."/>
            <person name="Lashermes P."/>
        </authorList>
    </citation>
    <scope>NUCLEOTIDE SEQUENCE [LARGE SCALE GENOMIC DNA]</scope>
    <source>
        <strain evidence="4">cv. DH200-94</strain>
    </source>
</reference>
<name>A0A068TQF2_COFCA</name>
<dbReference type="InterPro" id="IPR002160">
    <property type="entry name" value="Prot_inh_Kunz-lg"/>
</dbReference>
<gene>
    <name evidence="3" type="ORF">GSCOC_T00022692001</name>
</gene>
<comment type="similarity">
    <text evidence="1">Belongs to the protease inhibitor I3 (leguminous Kunitz-type inhibitor) family.</text>
</comment>
<dbReference type="EMBL" id="HG739086">
    <property type="protein sequence ID" value="CDO98555.1"/>
    <property type="molecule type" value="Genomic_DNA"/>
</dbReference>
<feature type="chain" id="PRO_5001657219" evidence="2">
    <location>
        <begin position="17"/>
        <end position="214"/>
    </location>
</feature>
<organism evidence="3 4">
    <name type="scientific">Coffea canephora</name>
    <name type="common">Robusta coffee</name>
    <dbReference type="NCBI Taxonomy" id="49390"/>
    <lineage>
        <taxon>Eukaryota</taxon>
        <taxon>Viridiplantae</taxon>
        <taxon>Streptophyta</taxon>
        <taxon>Embryophyta</taxon>
        <taxon>Tracheophyta</taxon>
        <taxon>Spermatophyta</taxon>
        <taxon>Magnoliopsida</taxon>
        <taxon>eudicotyledons</taxon>
        <taxon>Gunneridae</taxon>
        <taxon>Pentapetalae</taxon>
        <taxon>asterids</taxon>
        <taxon>lamiids</taxon>
        <taxon>Gentianales</taxon>
        <taxon>Rubiaceae</taxon>
        <taxon>Ixoroideae</taxon>
        <taxon>Gardenieae complex</taxon>
        <taxon>Bertiereae - Coffeeae clade</taxon>
        <taxon>Coffeeae</taxon>
        <taxon>Coffea</taxon>
    </lineage>
</organism>
<dbReference type="InParanoid" id="A0A068TQF2"/>
<dbReference type="SMART" id="SM00452">
    <property type="entry name" value="STI"/>
    <property type="match status" value="1"/>
</dbReference>
<dbReference type="PRINTS" id="PR00291">
    <property type="entry name" value="KUNITZINHBTR"/>
</dbReference>
<sequence>MMKASLLFILSFRVFSISVSTNSSFTSAAEAPEPVSDVAGKMLRTDRHYYILPAANVFDKFRGGGLTLSGIGKNTCPTAVFQEMSEQENGIPLAFLPVNRKKGVVQVSTDLNIKFAYPQTCGQSPVWSIDNYVYPSGDSFVNIGGVVGNPGPKTLSSWFKIEKFGYQDYKLVYCPAVCSYCKVICKDVGIEYQNGKRRLHLTTDYPLRVVFKQA</sequence>
<evidence type="ECO:0000256" key="1">
    <source>
        <dbReference type="ARBA" id="ARBA00005440"/>
    </source>
</evidence>